<dbReference type="AlphaFoldDB" id="M1P7K8"/>
<keyword evidence="6 10" id="KW-0479">Metal-binding</keyword>
<evidence type="ECO:0000256" key="5">
    <source>
        <dbReference type="ARBA" id="ARBA00022691"/>
    </source>
</evidence>
<dbReference type="PANTHER" id="PTHR13932:SF5">
    <property type="entry name" value="RADICAL S-ADENOSYL METHIONINE DOMAIN-CONTAINING PROTEIN 1, MITOCHONDRIAL"/>
    <property type="match status" value="1"/>
</dbReference>
<dbReference type="InterPro" id="IPR007197">
    <property type="entry name" value="rSAM"/>
</dbReference>
<dbReference type="SFLD" id="SFLDG01082">
    <property type="entry name" value="B12-binding_domain_containing"/>
    <property type="match status" value="1"/>
</dbReference>
<protein>
    <recommendedName>
        <fullName evidence="3 10">Heme chaperone HemW</fullName>
    </recommendedName>
</protein>
<keyword evidence="8 10" id="KW-0411">Iron-sulfur</keyword>
<dbReference type="Pfam" id="PF06969">
    <property type="entry name" value="HemN_C"/>
    <property type="match status" value="1"/>
</dbReference>
<evidence type="ECO:0000256" key="7">
    <source>
        <dbReference type="ARBA" id="ARBA00023004"/>
    </source>
</evidence>
<gene>
    <name evidence="12" type="ordered locus">UWK_01114</name>
</gene>
<comment type="subcellular location">
    <subcellularLocation>
        <location evidence="10">Cytoplasm</location>
    </subcellularLocation>
</comment>
<evidence type="ECO:0000256" key="3">
    <source>
        <dbReference type="ARBA" id="ARBA00017228"/>
    </source>
</evidence>
<keyword evidence="9 10" id="KW-0143">Chaperone</keyword>
<sequence>MTSSLYIHIPFCSAKCSYCSFNSYAGLEGLQSRYVECLCAEMENVASSGGVESLKTVFLGGGTPSVLPGDLSGKIITTYRNCFSAMQDVEISMEINPGTVDMAKLDFLHVAGVNRISFGVQSFIDKELRSIGRIHTAEEAVVAVSMAGNAGYENVSLDLMYGLPGQTTASWHQSLETAISLGVKHLSLYQLTVEEGTPLQQMMYGGTIQLPGEDELAAMDNITRKLTDSAGLRQYEISNYAKTGYQCRHNITYWENNEYLGVGAGAVSCVRRSRKRNIADPVEYCDRIEAGKSVVIEEENLDIEASFRETVIMALRLNSGFSLPGLTERYGINALDYYGATLENLIRDGFVEQHAGMIALTDRGRGFANLVMSELV</sequence>
<keyword evidence="5 10" id="KW-0949">S-adenosyl-L-methionine</keyword>
<dbReference type="GO" id="GO:0004109">
    <property type="term" value="F:coproporphyrinogen oxidase activity"/>
    <property type="evidence" value="ECO:0007669"/>
    <property type="project" value="InterPro"/>
</dbReference>
<dbReference type="KEGG" id="dsf:UWK_01114"/>
<evidence type="ECO:0000259" key="11">
    <source>
        <dbReference type="PROSITE" id="PS51918"/>
    </source>
</evidence>
<comment type="cofactor">
    <cofactor evidence="1">
        <name>[4Fe-4S] cluster</name>
        <dbReference type="ChEBI" id="CHEBI:49883"/>
    </cofactor>
</comment>
<dbReference type="OrthoDB" id="9808022at2"/>
<comment type="function">
    <text evidence="10">Probably acts as a heme chaperone, transferring heme to an unknown acceptor. Binds one molecule of heme per monomer, possibly covalently. Binds 1 [4Fe-4S] cluster. The cluster is coordinated with 3 cysteines and an exchangeable S-adenosyl-L-methionine.</text>
</comment>
<dbReference type="Gene3D" id="3.20.20.70">
    <property type="entry name" value="Aldolase class I"/>
    <property type="match status" value="1"/>
</dbReference>
<name>M1P7K8_DESSD</name>
<evidence type="ECO:0000256" key="6">
    <source>
        <dbReference type="ARBA" id="ARBA00022723"/>
    </source>
</evidence>
<dbReference type="GO" id="GO:0051539">
    <property type="term" value="F:4 iron, 4 sulfur cluster binding"/>
    <property type="evidence" value="ECO:0007669"/>
    <property type="project" value="UniProtKB-UniRule"/>
</dbReference>
<dbReference type="PATRIC" id="fig|1167006.5.peg.1238"/>
<dbReference type="STRING" id="1167006.UWK_01114"/>
<evidence type="ECO:0000256" key="2">
    <source>
        <dbReference type="ARBA" id="ARBA00006100"/>
    </source>
</evidence>
<dbReference type="GO" id="GO:0046872">
    <property type="term" value="F:metal ion binding"/>
    <property type="evidence" value="ECO:0007669"/>
    <property type="project" value="UniProtKB-UniRule"/>
</dbReference>
<comment type="similarity">
    <text evidence="2">Belongs to the anaerobic coproporphyrinogen-III oxidase family. HemW subfamily.</text>
</comment>
<evidence type="ECO:0000256" key="4">
    <source>
        <dbReference type="ARBA" id="ARBA00022617"/>
    </source>
</evidence>
<keyword evidence="10" id="KW-0963">Cytoplasm</keyword>
<dbReference type="eggNOG" id="COG0635">
    <property type="taxonomic scope" value="Bacteria"/>
</dbReference>
<dbReference type="SUPFAM" id="SSF102114">
    <property type="entry name" value="Radical SAM enzymes"/>
    <property type="match status" value="1"/>
</dbReference>
<dbReference type="SMART" id="SM00729">
    <property type="entry name" value="Elp3"/>
    <property type="match status" value="1"/>
</dbReference>
<dbReference type="Pfam" id="PF04055">
    <property type="entry name" value="Radical_SAM"/>
    <property type="match status" value="1"/>
</dbReference>
<dbReference type="PROSITE" id="PS51918">
    <property type="entry name" value="RADICAL_SAM"/>
    <property type="match status" value="1"/>
</dbReference>
<dbReference type="Proteomes" id="UP000011721">
    <property type="component" value="Chromosome"/>
</dbReference>
<keyword evidence="4 10" id="KW-0349">Heme</keyword>
<keyword evidence="13" id="KW-1185">Reference proteome</keyword>
<dbReference type="NCBIfam" id="TIGR00539">
    <property type="entry name" value="hemN_rel"/>
    <property type="match status" value="1"/>
</dbReference>
<keyword evidence="7 10" id="KW-0408">Iron</keyword>
<dbReference type="PANTHER" id="PTHR13932">
    <property type="entry name" value="COPROPORPHYRINIGEN III OXIDASE"/>
    <property type="match status" value="1"/>
</dbReference>
<dbReference type="RefSeq" id="WP_015403376.1">
    <property type="nucleotide sequence ID" value="NC_020304.1"/>
</dbReference>
<dbReference type="InterPro" id="IPR006638">
    <property type="entry name" value="Elp3/MiaA/NifB-like_rSAM"/>
</dbReference>
<evidence type="ECO:0000256" key="10">
    <source>
        <dbReference type="RuleBase" id="RU364116"/>
    </source>
</evidence>
<evidence type="ECO:0000256" key="1">
    <source>
        <dbReference type="ARBA" id="ARBA00001966"/>
    </source>
</evidence>
<proteinExistence type="inferred from homology"/>
<dbReference type="InterPro" id="IPR013785">
    <property type="entry name" value="Aldolase_TIM"/>
</dbReference>
<organism evidence="12 13">
    <name type="scientific">Desulfocapsa sulfexigens (strain DSM 10523 / SB164P1)</name>
    <dbReference type="NCBI Taxonomy" id="1167006"/>
    <lineage>
        <taxon>Bacteria</taxon>
        <taxon>Pseudomonadati</taxon>
        <taxon>Thermodesulfobacteriota</taxon>
        <taxon>Desulfobulbia</taxon>
        <taxon>Desulfobulbales</taxon>
        <taxon>Desulfocapsaceae</taxon>
        <taxon>Desulfocapsa</taxon>
    </lineage>
</organism>
<evidence type="ECO:0000256" key="8">
    <source>
        <dbReference type="ARBA" id="ARBA00023014"/>
    </source>
</evidence>
<evidence type="ECO:0000313" key="12">
    <source>
        <dbReference type="EMBL" id="AGF77682.1"/>
    </source>
</evidence>
<dbReference type="GO" id="GO:0005737">
    <property type="term" value="C:cytoplasm"/>
    <property type="evidence" value="ECO:0007669"/>
    <property type="project" value="UniProtKB-SubCell"/>
</dbReference>
<accession>M1P7K8</accession>
<evidence type="ECO:0000256" key="9">
    <source>
        <dbReference type="ARBA" id="ARBA00023186"/>
    </source>
</evidence>
<dbReference type="EMBL" id="CP003985">
    <property type="protein sequence ID" value="AGF77682.1"/>
    <property type="molecule type" value="Genomic_DNA"/>
</dbReference>
<dbReference type="SFLD" id="SFLDS00029">
    <property type="entry name" value="Radical_SAM"/>
    <property type="match status" value="1"/>
</dbReference>
<dbReference type="InterPro" id="IPR004559">
    <property type="entry name" value="HemW-like"/>
</dbReference>
<dbReference type="HOGENOM" id="CLU_027579_2_2_7"/>
<dbReference type="CDD" id="cd01335">
    <property type="entry name" value="Radical_SAM"/>
    <property type="match status" value="1"/>
</dbReference>
<reference evidence="13" key="1">
    <citation type="journal article" date="2013" name="Stand. Genomic Sci.">
        <title>Complete genome sequence of Desulfocapsa sulfexigens, a marine deltaproteobacterium specialized in disproportionating inorganic sulfur compounds.</title>
        <authorList>
            <person name="Finster K.W."/>
            <person name="Kjeldsen K.U."/>
            <person name="Kube M."/>
            <person name="Reinhardt R."/>
            <person name="Mussmann M."/>
            <person name="Amann R."/>
            <person name="Schreiber L."/>
        </authorList>
    </citation>
    <scope>NUCLEOTIDE SEQUENCE [LARGE SCALE GENOMIC DNA]</scope>
    <source>
        <strain evidence="13">DSM 10523 / SB164P1</strain>
    </source>
</reference>
<dbReference type="SFLD" id="SFLDF00562">
    <property type="entry name" value="HemN-like__clustered_with_heat"/>
    <property type="match status" value="1"/>
</dbReference>
<dbReference type="SFLD" id="SFLDG01065">
    <property type="entry name" value="anaerobic_coproporphyrinogen-I"/>
    <property type="match status" value="1"/>
</dbReference>
<dbReference type="SFLD" id="SFLDF00288">
    <property type="entry name" value="HemN-like__clustered_with_nucl"/>
    <property type="match status" value="1"/>
</dbReference>
<keyword evidence="10" id="KW-0004">4Fe-4S</keyword>
<feature type="domain" description="Radical SAM core" evidence="11">
    <location>
        <begin position="1"/>
        <end position="233"/>
    </location>
</feature>
<dbReference type="InterPro" id="IPR010723">
    <property type="entry name" value="HemN_C"/>
</dbReference>
<dbReference type="InterPro" id="IPR058240">
    <property type="entry name" value="rSAM_sf"/>
</dbReference>
<dbReference type="GO" id="GO:0006779">
    <property type="term" value="P:porphyrin-containing compound biosynthetic process"/>
    <property type="evidence" value="ECO:0007669"/>
    <property type="project" value="InterPro"/>
</dbReference>
<evidence type="ECO:0000313" key="13">
    <source>
        <dbReference type="Proteomes" id="UP000011721"/>
    </source>
</evidence>
<dbReference type="InterPro" id="IPR034505">
    <property type="entry name" value="Coproporphyrinogen-III_oxidase"/>
</dbReference>